<evidence type="ECO:0000256" key="15">
    <source>
        <dbReference type="ARBA" id="ARBA00074583"/>
    </source>
</evidence>
<evidence type="ECO:0000313" key="20">
    <source>
        <dbReference type="EMBL" id="KAG2470856.1"/>
    </source>
</evidence>
<dbReference type="PRINTS" id="PR01453">
    <property type="entry name" value="EPMEMFAMILY"/>
</dbReference>
<proteinExistence type="inferred from homology"/>
<evidence type="ECO:0000256" key="6">
    <source>
        <dbReference type="ARBA" id="ARBA00022989"/>
    </source>
</evidence>
<feature type="non-terminal residue" evidence="20">
    <location>
        <position position="1"/>
    </location>
</feature>
<dbReference type="GO" id="GO:0016020">
    <property type="term" value="C:membrane"/>
    <property type="evidence" value="ECO:0007669"/>
    <property type="project" value="UniProtKB-SubCell"/>
</dbReference>
<dbReference type="GO" id="GO:0000978">
    <property type="term" value="F:RNA polymerase II cis-regulatory region sequence-specific DNA binding"/>
    <property type="evidence" value="ECO:0007669"/>
    <property type="project" value="TreeGrafter"/>
</dbReference>
<keyword evidence="7" id="KW-0805">Transcription regulation</keyword>
<evidence type="ECO:0000256" key="17">
    <source>
        <dbReference type="ARBA" id="ARBA00080780"/>
    </source>
</evidence>
<evidence type="ECO:0000256" key="10">
    <source>
        <dbReference type="ARBA" id="ARBA00023163"/>
    </source>
</evidence>
<evidence type="ECO:0000256" key="11">
    <source>
        <dbReference type="ARBA" id="ARBA00023180"/>
    </source>
</evidence>
<dbReference type="GO" id="GO:0005634">
    <property type="term" value="C:nucleus"/>
    <property type="evidence" value="ECO:0007669"/>
    <property type="project" value="UniProtKB-SubCell"/>
</dbReference>
<organism evidence="20 21">
    <name type="scientific">Polypterus senegalus</name>
    <name type="common">Senegal bichir</name>
    <dbReference type="NCBI Taxonomy" id="55291"/>
    <lineage>
        <taxon>Eukaryota</taxon>
        <taxon>Metazoa</taxon>
        <taxon>Chordata</taxon>
        <taxon>Craniata</taxon>
        <taxon>Vertebrata</taxon>
        <taxon>Euteleostomi</taxon>
        <taxon>Actinopterygii</taxon>
        <taxon>Polypteriformes</taxon>
        <taxon>Polypteridae</taxon>
        <taxon>Polypterus</taxon>
    </lineage>
</organism>
<keyword evidence="8 19" id="KW-0472">Membrane</keyword>
<accession>A0A8X7XMN4</accession>
<keyword evidence="10" id="KW-0804">Transcription</keyword>
<evidence type="ECO:0000256" key="5">
    <source>
        <dbReference type="ARBA" id="ARBA00022692"/>
    </source>
</evidence>
<evidence type="ECO:0000256" key="13">
    <source>
        <dbReference type="ARBA" id="ARBA00056844"/>
    </source>
</evidence>
<dbReference type="GO" id="GO:0045944">
    <property type="term" value="P:positive regulation of transcription by RNA polymerase II"/>
    <property type="evidence" value="ECO:0007669"/>
    <property type="project" value="UniProtKB-ARBA"/>
</dbReference>
<evidence type="ECO:0000256" key="3">
    <source>
        <dbReference type="ARBA" id="ARBA00006864"/>
    </source>
</evidence>
<comment type="caution">
    <text evidence="20">The sequence shown here is derived from an EMBL/GenBank/DDBJ whole genome shotgun (WGS) entry which is preliminary data.</text>
</comment>
<dbReference type="Gene3D" id="1.20.140.150">
    <property type="match status" value="1"/>
</dbReference>
<evidence type="ECO:0000256" key="12">
    <source>
        <dbReference type="ARBA" id="ARBA00023242"/>
    </source>
</evidence>
<gene>
    <name evidence="20" type="primary">Lim2_1</name>
    <name evidence="20" type="ORF">GTO96_0006608</name>
</gene>
<comment type="subunit">
    <text evidence="14">Seems to be associated with itself or another lens membrane component via disulfide bonds.</text>
</comment>
<dbReference type="PANTHER" id="PTHR46117:SF2">
    <property type="entry name" value="UPSTREAM STIMULATORY FACTOR 2"/>
    <property type="match status" value="1"/>
</dbReference>
<evidence type="ECO:0000256" key="2">
    <source>
        <dbReference type="ARBA" id="ARBA00004141"/>
    </source>
</evidence>
<evidence type="ECO:0000256" key="14">
    <source>
        <dbReference type="ARBA" id="ARBA00063086"/>
    </source>
</evidence>
<sequence>MYSFMGGGLFCAIVGNILLVVSTATDYWMQYRLSGAFAHQGLWRYCMSGKCYMQTDSIAYWNATRAFMILSAMSCFAGIIAGILSFAHFSAFERFNRSFAAGIMFFVSTLFVLLAMAIYTGVTVNFLGKRFGDWRFSWSYILGWVALLMTFFAGDGTGADEQTAVAIASVQQATAFADHNIQYQFRTENSGGQVTYRVVQVTDGQLDGQTDTTGAVSVVSTAAFTGGQQAVAQVAVIQNPFSNGGSPATDSGETRCALATPVIPTLNSLDRVKEVSFKAQPGGTCDMHFQISCIPLTNRNAQSQELCQASKLENPERGFAALWLVEIPPFVLRLCLSPIQQSFR</sequence>
<keyword evidence="5 19" id="KW-0812">Transmembrane</keyword>
<evidence type="ECO:0000256" key="16">
    <source>
        <dbReference type="ARBA" id="ARBA00080772"/>
    </source>
</evidence>
<keyword evidence="6 19" id="KW-1133">Transmembrane helix</keyword>
<evidence type="ECO:0000256" key="4">
    <source>
        <dbReference type="ARBA" id="ARBA00022553"/>
    </source>
</evidence>
<dbReference type="PANTHER" id="PTHR46117">
    <property type="entry name" value="FI24210P1"/>
    <property type="match status" value="1"/>
</dbReference>
<dbReference type="Pfam" id="PF00822">
    <property type="entry name" value="PMP22_Claudin"/>
    <property type="match status" value="1"/>
</dbReference>
<feature type="transmembrane region" description="Helical" evidence="19">
    <location>
        <begin position="66"/>
        <end position="87"/>
    </location>
</feature>
<evidence type="ECO:0000256" key="19">
    <source>
        <dbReference type="RuleBase" id="RU363088"/>
    </source>
</evidence>
<comment type="similarity">
    <text evidence="3 19">Belongs to the PMP-22/EMP/MP20 family.</text>
</comment>
<dbReference type="EMBL" id="JAATIS010000094">
    <property type="protein sequence ID" value="KAG2470856.1"/>
    <property type="molecule type" value="Genomic_DNA"/>
</dbReference>
<dbReference type="InterPro" id="IPR051732">
    <property type="entry name" value="USF"/>
</dbReference>
<dbReference type="InterPro" id="IPR004032">
    <property type="entry name" value="PMP22_EMP_MP20"/>
</dbReference>
<evidence type="ECO:0000256" key="8">
    <source>
        <dbReference type="ARBA" id="ARBA00023136"/>
    </source>
</evidence>
<reference evidence="20 21" key="1">
    <citation type="journal article" date="2021" name="Cell">
        <title>Tracing the genetic footprints of vertebrate landing in non-teleost ray-finned fishes.</title>
        <authorList>
            <person name="Bi X."/>
            <person name="Wang K."/>
            <person name="Yang L."/>
            <person name="Pan H."/>
            <person name="Jiang H."/>
            <person name="Wei Q."/>
            <person name="Fang M."/>
            <person name="Yu H."/>
            <person name="Zhu C."/>
            <person name="Cai Y."/>
            <person name="He Y."/>
            <person name="Gan X."/>
            <person name="Zeng H."/>
            <person name="Yu D."/>
            <person name="Zhu Y."/>
            <person name="Jiang H."/>
            <person name="Qiu Q."/>
            <person name="Yang H."/>
            <person name="Zhang Y.E."/>
            <person name="Wang W."/>
            <person name="Zhu M."/>
            <person name="He S."/>
            <person name="Zhang G."/>
        </authorList>
    </citation>
    <scope>NUCLEOTIDE SEQUENCE [LARGE SCALE GENOMIC DNA]</scope>
    <source>
        <strain evidence="20">Bchr_013</strain>
    </source>
</reference>
<evidence type="ECO:0000256" key="9">
    <source>
        <dbReference type="ARBA" id="ARBA00023157"/>
    </source>
</evidence>
<dbReference type="InterPro" id="IPR004031">
    <property type="entry name" value="PMP22/EMP/MP20/Claudin"/>
</dbReference>
<keyword evidence="9" id="KW-1015">Disulfide bond</keyword>
<keyword evidence="11" id="KW-0325">Glycoprotein</keyword>
<comment type="subcellular location">
    <subcellularLocation>
        <location evidence="2 19">Membrane</location>
        <topology evidence="2 19">Multi-pass membrane protein</topology>
    </subcellularLocation>
    <subcellularLocation>
        <location evidence="1">Nucleus</location>
    </subcellularLocation>
</comment>
<dbReference type="FunFam" id="1.20.140.150:FF:000013">
    <property type="entry name" value="lens fiber membrane intrinsic protein-like"/>
    <property type="match status" value="1"/>
</dbReference>
<name>A0A8X7XMN4_POLSE</name>
<evidence type="ECO:0000313" key="21">
    <source>
        <dbReference type="Proteomes" id="UP000886611"/>
    </source>
</evidence>
<comment type="function">
    <text evidence="13">Present in the thicker 16-17 nm junctions of mammalian lens fiber cells, where it may contribute to cell junctional organization. Acts as a receptor for calmodulin. May play an important role in both lens development and cataractogenesis.</text>
</comment>
<dbReference type="Proteomes" id="UP000886611">
    <property type="component" value="Unassembled WGS sequence"/>
</dbReference>
<feature type="non-terminal residue" evidence="20">
    <location>
        <position position="344"/>
    </location>
</feature>
<evidence type="ECO:0000256" key="18">
    <source>
        <dbReference type="ARBA" id="ARBA00080798"/>
    </source>
</evidence>
<dbReference type="InterPro" id="IPR003935">
    <property type="entry name" value="LMIP"/>
</dbReference>
<comment type="caution">
    <text evidence="19">Lacks conserved residue(s) required for the propagation of feature annotation.</text>
</comment>
<feature type="transmembrane region" description="Helical" evidence="19">
    <location>
        <begin position="134"/>
        <end position="153"/>
    </location>
</feature>
<dbReference type="PRINTS" id="PR01457">
    <property type="entry name" value="LENSMEMPROT"/>
</dbReference>
<dbReference type="GO" id="GO:0000981">
    <property type="term" value="F:DNA-binding transcription factor activity, RNA polymerase II-specific"/>
    <property type="evidence" value="ECO:0007669"/>
    <property type="project" value="TreeGrafter"/>
</dbReference>
<dbReference type="PROSITE" id="PS01221">
    <property type="entry name" value="PMP22_1"/>
    <property type="match status" value="1"/>
</dbReference>
<dbReference type="AlphaFoldDB" id="A0A8X7XMN4"/>
<evidence type="ECO:0000256" key="1">
    <source>
        <dbReference type="ARBA" id="ARBA00004123"/>
    </source>
</evidence>
<keyword evidence="21" id="KW-1185">Reference proteome</keyword>
<dbReference type="GO" id="GO:0005212">
    <property type="term" value="F:structural constituent of eye lens"/>
    <property type="evidence" value="ECO:0007669"/>
    <property type="project" value="InterPro"/>
</dbReference>
<protein>
    <recommendedName>
        <fullName evidence="15">Lens fiber membrane intrinsic protein</fullName>
    </recommendedName>
    <alternativeName>
        <fullName evidence="18">MP18</fullName>
    </alternativeName>
    <alternativeName>
        <fullName evidence="16">MP19</fullName>
    </alternativeName>
    <alternativeName>
        <fullName evidence="17">MP20</fullName>
    </alternativeName>
</protein>
<evidence type="ECO:0000256" key="7">
    <source>
        <dbReference type="ARBA" id="ARBA00023015"/>
    </source>
</evidence>
<keyword evidence="4" id="KW-0597">Phosphoprotein</keyword>
<feature type="transmembrane region" description="Helical" evidence="19">
    <location>
        <begin position="99"/>
        <end position="122"/>
    </location>
</feature>
<keyword evidence="12" id="KW-0539">Nucleus</keyword>